<comment type="function">
    <text evidence="12">Component of the signal recognition particle (SRP) complex, a ribonucleoprotein complex that mediates the cotranslational targeting of secretory and membrane proteins to the endoplasmic reticulum (ER). The SRP complex interacts with the signal sequence in nascent secretory and membrane proteins and directs them to the membrane of the ER.</text>
</comment>
<dbReference type="GO" id="GO:0008312">
    <property type="term" value="F:7S RNA binding"/>
    <property type="evidence" value="ECO:0007669"/>
    <property type="project" value="InterPro"/>
</dbReference>
<feature type="region of interest" description="Disordered" evidence="13">
    <location>
        <begin position="101"/>
        <end position="128"/>
    </location>
</feature>
<evidence type="ECO:0000313" key="15">
    <source>
        <dbReference type="Proteomes" id="UP000708148"/>
    </source>
</evidence>
<keyword evidence="8 12" id="KW-0733">Signal recognition particle</keyword>
<accession>A0A8S1J6M3</accession>
<evidence type="ECO:0000256" key="1">
    <source>
        <dbReference type="ARBA" id="ARBA00004240"/>
    </source>
</evidence>
<dbReference type="PIRSF" id="PIRSF038995">
    <property type="entry name" value="SRP68"/>
    <property type="match status" value="1"/>
</dbReference>
<dbReference type="GO" id="GO:0005783">
    <property type="term" value="C:endoplasmic reticulum"/>
    <property type="evidence" value="ECO:0007669"/>
    <property type="project" value="UniProtKB-SubCell"/>
</dbReference>
<dbReference type="CDD" id="cd15481">
    <property type="entry name" value="SRP68-RBD"/>
    <property type="match status" value="1"/>
</dbReference>
<dbReference type="Pfam" id="PF16969">
    <property type="entry name" value="SRP68"/>
    <property type="match status" value="1"/>
</dbReference>
<dbReference type="EMBL" id="CAJHUC010001562">
    <property type="protein sequence ID" value="CAD7701537.1"/>
    <property type="molecule type" value="Genomic_DNA"/>
</dbReference>
<evidence type="ECO:0000256" key="7">
    <source>
        <dbReference type="ARBA" id="ARBA00022884"/>
    </source>
</evidence>
<dbReference type="AlphaFoldDB" id="A0A8S1J6M3"/>
<dbReference type="PANTHER" id="PTHR12860">
    <property type="entry name" value="SIGNAL RECOGNITION PARTICLE 68 KDA PROTEIN"/>
    <property type="match status" value="1"/>
</dbReference>
<evidence type="ECO:0000256" key="12">
    <source>
        <dbReference type="PIRNR" id="PIRNR038995"/>
    </source>
</evidence>
<reference evidence="14" key="1">
    <citation type="submission" date="2020-12" db="EMBL/GenBank/DDBJ databases">
        <authorList>
            <person name="Iha C."/>
        </authorList>
    </citation>
    <scope>NUCLEOTIDE SEQUENCE</scope>
</reference>
<organism evidence="14 15">
    <name type="scientific">Ostreobium quekettii</name>
    <dbReference type="NCBI Taxonomy" id="121088"/>
    <lineage>
        <taxon>Eukaryota</taxon>
        <taxon>Viridiplantae</taxon>
        <taxon>Chlorophyta</taxon>
        <taxon>core chlorophytes</taxon>
        <taxon>Ulvophyceae</taxon>
        <taxon>TCBD clade</taxon>
        <taxon>Bryopsidales</taxon>
        <taxon>Ostreobineae</taxon>
        <taxon>Ostreobiaceae</taxon>
        <taxon>Ostreobium</taxon>
    </lineage>
</organism>
<evidence type="ECO:0000256" key="3">
    <source>
        <dbReference type="ARBA" id="ARBA00004604"/>
    </source>
</evidence>
<dbReference type="GO" id="GO:0005047">
    <property type="term" value="F:signal recognition particle binding"/>
    <property type="evidence" value="ECO:0007669"/>
    <property type="project" value="InterPro"/>
</dbReference>
<dbReference type="GO" id="GO:0005786">
    <property type="term" value="C:signal recognition particle, endoplasmic reticulum targeting"/>
    <property type="evidence" value="ECO:0007669"/>
    <property type="project" value="UniProtKB-KW"/>
</dbReference>
<keyword evidence="15" id="KW-1185">Reference proteome</keyword>
<evidence type="ECO:0000313" key="14">
    <source>
        <dbReference type="EMBL" id="CAD7701537.1"/>
    </source>
</evidence>
<dbReference type="InterPro" id="IPR034652">
    <property type="entry name" value="SRP68-RBD"/>
</dbReference>
<dbReference type="Gene3D" id="1.10.3450.40">
    <property type="entry name" value="Signal recognition particle, SRP68 subunit, RNA-binding domain"/>
    <property type="match status" value="1"/>
</dbReference>
<dbReference type="GO" id="GO:0030942">
    <property type="term" value="F:endoplasmic reticulum signal peptide binding"/>
    <property type="evidence" value="ECO:0007669"/>
    <property type="project" value="InterPro"/>
</dbReference>
<evidence type="ECO:0000256" key="9">
    <source>
        <dbReference type="ARBA" id="ARBA00023242"/>
    </source>
</evidence>
<dbReference type="InterPro" id="IPR026258">
    <property type="entry name" value="SRP68"/>
</dbReference>
<dbReference type="PANTHER" id="PTHR12860:SF0">
    <property type="entry name" value="SIGNAL RECOGNITION PARTICLE SUBUNIT SRP68"/>
    <property type="match status" value="1"/>
</dbReference>
<dbReference type="GO" id="GO:0005829">
    <property type="term" value="C:cytosol"/>
    <property type="evidence" value="ECO:0007669"/>
    <property type="project" value="UniProtKB-ARBA"/>
</dbReference>
<evidence type="ECO:0000256" key="10">
    <source>
        <dbReference type="ARBA" id="ARBA00023274"/>
    </source>
</evidence>
<dbReference type="Proteomes" id="UP000708148">
    <property type="component" value="Unassembled WGS sequence"/>
</dbReference>
<evidence type="ECO:0000256" key="8">
    <source>
        <dbReference type="ARBA" id="ARBA00023135"/>
    </source>
</evidence>
<dbReference type="GO" id="GO:0006614">
    <property type="term" value="P:SRP-dependent cotranslational protein targeting to membrane"/>
    <property type="evidence" value="ECO:0007669"/>
    <property type="project" value="InterPro"/>
</dbReference>
<comment type="subcellular location">
    <subcellularLocation>
        <location evidence="2 12">Cytoplasm</location>
    </subcellularLocation>
    <subcellularLocation>
        <location evidence="1">Endoplasmic reticulum</location>
    </subcellularLocation>
    <subcellularLocation>
        <location evidence="3">Nucleus</location>
        <location evidence="3">Nucleolus</location>
    </subcellularLocation>
</comment>
<sequence>MDIDDDGEHVDRPPTFALNVLQLVRLAQAQHGMRHSDYTRYRHYCSKRLRTLYKKLKMLHGRQKYQKKRVEAANVTCERHLHVSLVCAERAWAHGMELKKDIENGPGKASSSSSRKRPHPGKGGVSSVKRRHMLARFKKASAFATEFSGLCAQRGGTKTALEAEGYSAMMAGLWKMEVPDWQEALNKLLRAKKLFEELAKVGEFDQQALFHQVLEELEPSVRFCIYNLERAQGGAAVQLQEVDLEHLESKLASLVVEAKSQAQQEQTASSLEWCKIKYPVRSEMLRNSLQHALDAEGQLRAAGDPLALYDKVVSAYGELKRLVQQALNAGGGTTTLGLGSDLSDLATAVNGTLLQHSIQKSLLLLQKEQKNFEDGMLQALQASKRSKDKASRSKPGDVVRLHDTLIGHITELIELGMKIGGAQGEVLMEQYAAKAAHYQASRCYFVAHTHLAGKRLKEAHALFDRCTKRAEDAIARYKECSEQDPDAVDALTALSKKAAAFRCCARAEYAEELLLVEQRTRQGMESLSLGDQDGTPTAGSEEVRYLSDNMDSWESFVGPGRSVRIFRIPPALYSMPVKPIFLDTALNHIERPSLDQRLPKKTTFSRMLGWAGW</sequence>
<proteinExistence type="inferred from homology"/>
<keyword evidence="10 12" id="KW-0687">Ribonucleoprotein</keyword>
<keyword evidence="9" id="KW-0539">Nucleus</keyword>
<comment type="similarity">
    <text evidence="4 12">Belongs to the SRP68 family.</text>
</comment>
<keyword evidence="6" id="KW-0256">Endoplasmic reticulum</keyword>
<evidence type="ECO:0000256" key="6">
    <source>
        <dbReference type="ARBA" id="ARBA00022824"/>
    </source>
</evidence>
<dbReference type="GO" id="GO:0005730">
    <property type="term" value="C:nucleolus"/>
    <property type="evidence" value="ECO:0007669"/>
    <property type="project" value="UniProtKB-SubCell"/>
</dbReference>
<protein>
    <recommendedName>
        <fullName evidence="11 12">Signal recognition particle subunit SRP68</fullName>
        <shortName evidence="12">SRP68</shortName>
    </recommendedName>
</protein>
<evidence type="ECO:0000256" key="4">
    <source>
        <dbReference type="ARBA" id="ARBA00009352"/>
    </source>
</evidence>
<gene>
    <name evidence="14" type="ORF">OSTQU699_LOCUS6896</name>
</gene>
<comment type="caution">
    <text evidence="14">The sequence shown here is derived from an EMBL/GenBank/DDBJ whole genome shotgun (WGS) entry which is preliminary data.</text>
</comment>
<name>A0A8S1J6M3_9CHLO</name>
<evidence type="ECO:0000256" key="5">
    <source>
        <dbReference type="ARBA" id="ARBA00022490"/>
    </source>
</evidence>
<dbReference type="InterPro" id="IPR038253">
    <property type="entry name" value="SRP68_N_sf"/>
</dbReference>
<keyword evidence="7 12" id="KW-0694">RNA-binding</keyword>
<keyword evidence="5 12" id="KW-0963">Cytoplasm</keyword>
<dbReference type="FunFam" id="1.10.3450.40:FF:000001">
    <property type="entry name" value="Signal recognition particle subunit SRP68"/>
    <property type="match status" value="1"/>
</dbReference>
<evidence type="ECO:0000256" key="11">
    <source>
        <dbReference type="ARBA" id="ARBA00029498"/>
    </source>
</evidence>
<dbReference type="OrthoDB" id="10255118at2759"/>
<evidence type="ECO:0000256" key="13">
    <source>
        <dbReference type="SAM" id="MobiDB-lite"/>
    </source>
</evidence>
<evidence type="ECO:0000256" key="2">
    <source>
        <dbReference type="ARBA" id="ARBA00004496"/>
    </source>
</evidence>